<feature type="transmembrane region" description="Helical" evidence="1">
    <location>
        <begin position="34"/>
        <end position="52"/>
    </location>
</feature>
<evidence type="ECO:0000256" key="1">
    <source>
        <dbReference type="SAM" id="Phobius"/>
    </source>
</evidence>
<evidence type="ECO:0000313" key="3">
    <source>
        <dbReference type="Proteomes" id="UP000199568"/>
    </source>
</evidence>
<proteinExistence type="predicted"/>
<keyword evidence="3" id="KW-1185">Reference proteome</keyword>
<feature type="transmembrane region" description="Helical" evidence="1">
    <location>
        <begin position="6"/>
        <end position="22"/>
    </location>
</feature>
<dbReference type="AlphaFoldDB" id="A0A1I0BU21"/>
<keyword evidence="1" id="KW-1133">Transmembrane helix</keyword>
<sequence>MMASYIIYNIVFIIIINEKSLYKRAKSIKKENNYLYSIGVIIFSKILMLFSSF</sequence>
<dbReference type="EMBL" id="FOHU01000004">
    <property type="protein sequence ID" value="SET09939.1"/>
    <property type="molecule type" value="Genomic_DNA"/>
</dbReference>
<gene>
    <name evidence="2" type="ORF">SAMN05660297_01399</name>
</gene>
<protein>
    <submittedName>
        <fullName evidence="2">Uncharacterized protein</fullName>
    </submittedName>
</protein>
<accession>A0A1I0BU21</accession>
<name>A0A1I0BU21_9FIRM</name>
<keyword evidence="1" id="KW-0812">Transmembrane</keyword>
<dbReference type="Proteomes" id="UP000199568">
    <property type="component" value="Unassembled WGS sequence"/>
</dbReference>
<keyword evidence="1" id="KW-0472">Membrane</keyword>
<reference evidence="2 3" key="1">
    <citation type="submission" date="2016-10" db="EMBL/GenBank/DDBJ databases">
        <authorList>
            <person name="de Groot N.N."/>
        </authorList>
    </citation>
    <scope>NUCLEOTIDE SEQUENCE [LARGE SCALE GENOMIC DNA]</scope>
    <source>
        <strain evidence="2 3">DSM 18979</strain>
    </source>
</reference>
<evidence type="ECO:0000313" key="2">
    <source>
        <dbReference type="EMBL" id="SET09939.1"/>
    </source>
</evidence>
<organism evidence="2 3">
    <name type="scientific">Natronincola peptidivorans</name>
    <dbReference type="NCBI Taxonomy" id="426128"/>
    <lineage>
        <taxon>Bacteria</taxon>
        <taxon>Bacillati</taxon>
        <taxon>Bacillota</taxon>
        <taxon>Clostridia</taxon>
        <taxon>Peptostreptococcales</taxon>
        <taxon>Natronincolaceae</taxon>
        <taxon>Natronincola</taxon>
    </lineage>
</organism>